<organism evidence="9 10">
    <name type="scientific">Roseinatronobacter alkalisoli</name>
    <dbReference type="NCBI Taxonomy" id="3028235"/>
    <lineage>
        <taxon>Bacteria</taxon>
        <taxon>Pseudomonadati</taxon>
        <taxon>Pseudomonadota</taxon>
        <taxon>Alphaproteobacteria</taxon>
        <taxon>Rhodobacterales</taxon>
        <taxon>Paracoccaceae</taxon>
        <taxon>Roseinatronobacter</taxon>
    </lineage>
</organism>
<dbReference type="Pfam" id="PF04290">
    <property type="entry name" value="DctQ"/>
    <property type="match status" value="1"/>
</dbReference>
<dbReference type="RefSeq" id="WP_274353390.1">
    <property type="nucleotide sequence ID" value="NZ_JAQZSM010000018.1"/>
</dbReference>
<keyword evidence="10" id="KW-1185">Reference proteome</keyword>
<keyword evidence="7" id="KW-0997">Cell inner membrane</keyword>
<name>A0ABT5TC64_9RHOB</name>
<feature type="transmembrane region" description="Helical" evidence="7">
    <location>
        <begin position="16"/>
        <end position="36"/>
    </location>
</feature>
<keyword evidence="6 7" id="KW-0472">Membrane</keyword>
<accession>A0ABT5TC64</accession>
<comment type="subcellular location">
    <subcellularLocation>
        <location evidence="7">Cell inner membrane</location>
        <topology evidence="7">Multi-pass membrane protein</topology>
    </subcellularLocation>
    <subcellularLocation>
        <location evidence="1">Cell membrane</location>
        <topology evidence="1">Multi-pass membrane protein</topology>
    </subcellularLocation>
</comment>
<evidence type="ECO:0000256" key="6">
    <source>
        <dbReference type="ARBA" id="ARBA00023136"/>
    </source>
</evidence>
<dbReference type="InterPro" id="IPR055348">
    <property type="entry name" value="DctQ"/>
</dbReference>
<evidence type="ECO:0000313" key="10">
    <source>
        <dbReference type="Proteomes" id="UP001431784"/>
    </source>
</evidence>
<feature type="transmembrane region" description="Helical" evidence="7">
    <location>
        <begin position="48"/>
        <end position="67"/>
    </location>
</feature>
<keyword evidence="2 7" id="KW-0813">Transport</keyword>
<dbReference type="Proteomes" id="UP001431784">
    <property type="component" value="Unassembled WGS sequence"/>
</dbReference>
<feature type="transmembrane region" description="Helical" evidence="7">
    <location>
        <begin position="135"/>
        <end position="157"/>
    </location>
</feature>
<feature type="transmembrane region" description="Helical" evidence="7">
    <location>
        <begin position="93"/>
        <end position="114"/>
    </location>
</feature>
<comment type="subunit">
    <text evidence="7">The complex comprises the extracytoplasmic solute receptor protein and the two transmembrane proteins.</text>
</comment>
<evidence type="ECO:0000256" key="5">
    <source>
        <dbReference type="ARBA" id="ARBA00022989"/>
    </source>
</evidence>
<protein>
    <recommendedName>
        <fullName evidence="7">TRAP transporter small permease protein</fullName>
    </recommendedName>
</protein>
<comment type="function">
    <text evidence="7">Part of the tripartite ATP-independent periplasmic (TRAP) transport system.</text>
</comment>
<keyword evidence="3" id="KW-1003">Cell membrane</keyword>
<evidence type="ECO:0000256" key="3">
    <source>
        <dbReference type="ARBA" id="ARBA00022475"/>
    </source>
</evidence>
<proteinExistence type="inferred from homology"/>
<feature type="domain" description="Tripartite ATP-independent periplasmic transporters DctQ component" evidence="8">
    <location>
        <begin position="26"/>
        <end position="156"/>
    </location>
</feature>
<evidence type="ECO:0000256" key="4">
    <source>
        <dbReference type="ARBA" id="ARBA00022692"/>
    </source>
</evidence>
<evidence type="ECO:0000259" key="8">
    <source>
        <dbReference type="Pfam" id="PF04290"/>
    </source>
</evidence>
<dbReference type="EMBL" id="JAQZSM010000018">
    <property type="protein sequence ID" value="MDD7972713.1"/>
    <property type="molecule type" value="Genomic_DNA"/>
</dbReference>
<evidence type="ECO:0000313" key="9">
    <source>
        <dbReference type="EMBL" id="MDD7972713.1"/>
    </source>
</evidence>
<comment type="caution">
    <text evidence="9">The sequence shown here is derived from an EMBL/GenBank/DDBJ whole genome shotgun (WGS) entry which is preliminary data.</text>
</comment>
<evidence type="ECO:0000256" key="7">
    <source>
        <dbReference type="RuleBase" id="RU369079"/>
    </source>
</evidence>
<reference evidence="9" key="1">
    <citation type="submission" date="2023-02" db="EMBL/GenBank/DDBJ databases">
        <title>Description of Roseinatronobacter alkalisoli sp. nov., an alkaliphilic bacerium isolated from soda soil.</title>
        <authorList>
            <person name="Wei W."/>
        </authorList>
    </citation>
    <scope>NUCLEOTIDE SEQUENCE</scope>
    <source>
        <strain evidence="9">HJB301</strain>
    </source>
</reference>
<keyword evidence="5 7" id="KW-1133">Transmembrane helix</keyword>
<comment type="similarity">
    <text evidence="7">Belongs to the TRAP transporter small permease family.</text>
</comment>
<evidence type="ECO:0000256" key="2">
    <source>
        <dbReference type="ARBA" id="ARBA00022448"/>
    </source>
</evidence>
<gene>
    <name evidence="9" type="ORF">PUT78_16565</name>
</gene>
<keyword evidence="4 7" id="KW-0812">Transmembrane</keyword>
<evidence type="ECO:0000256" key="1">
    <source>
        <dbReference type="ARBA" id="ARBA00004651"/>
    </source>
</evidence>
<sequence>MRYGQRLLELFSRVSGLIAVSGILALMALTVVTVAFRAVGIAFPGTYAIAELLLIPAISFALVYATMQNEHTGVTLFVDGLHHRRFRLTLKGIMLALGSLFWMAVALATIREAIRRAAQGEMSPIINIPVAPFRWMMAIAMILICVTLLFKVLQLFLGQDDSINTPEKLENKL</sequence>